<sequence length="199" mass="23272">MSSKASLLAKQHPGMLTLTIMPTSKSVLAKLDALIDGITDKPAEEQQSQVLLTKLMFDELLEKATRRIGDVPPREGNTASIAAFFEANKGEAPELLKEIRRMENTFTDKLESLYRRVDNRMNTLAKRNQTYRTEQADNREYNRRAKPVCYRCGRIGHIQYNCSSYYQPEDQHQNYEERHEYRTNYNPPQREFVDQRLEH</sequence>
<dbReference type="EMBL" id="MU826828">
    <property type="protein sequence ID" value="KAJ7374395.1"/>
    <property type="molecule type" value="Genomic_DNA"/>
</dbReference>
<keyword evidence="4" id="KW-1185">Reference proteome</keyword>
<evidence type="ECO:0000259" key="2">
    <source>
        <dbReference type="PROSITE" id="PS50158"/>
    </source>
</evidence>
<reference evidence="3" key="1">
    <citation type="submission" date="2023-01" db="EMBL/GenBank/DDBJ databases">
        <title>Genome assembly of the deep-sea coral Lophelia pertusa.</title>
        <authorList>
            <person name="Herrera S."/>
            <person name="Cordes E."/>
        </authorList>
    </citation>
    <scope>NUCLEOTIDE SEQUENCE</scope>
    <source>
        <strain evidence="3">USNM1676648</strain>
        <tissue evidence="3">Polyp</tissue>
    </source>
</reference>
<feature type="domain" description="CCHC-type" evidence="2">
    <location>
        <begin position="149"/>
        <end position="162"/>
    </location>
</feature>
<dbReference type="InterPro" id="IPR001878">
    <property type="entry name" value="Znf_CCHC"/>
</dbReference>
<dbReference type="AlphaFoldDB" id="A0A9W9Z3R5"/>
<organism evidence="3 4">
    <name type="scientific">Desmophyllum pertusum</name>
    <dbReference type="NCBI Taxonomy" id="174260"/>
    <lineage>
        <taxon>Eukaryota</taxon>
        <taxon>Metazoa</taxon>
        <taxon>Cnidaria</taxon>
        <taxon>Anthozoa</taxon>
        <taxon>Hexacorallia</taxon>
        <taxon>Scleractinia</taxon>
        <taxon>Caryophylliina</taxon>
        <taxon>Caryophylliidae</taxon>
        <taxon>Desmophyllum</taxon>
    </lineage>
</organism>
<keyword evidence="1" id="KW-0863">Zinc-finger</keyword>
<dbReference type="GO" id="GO:0008270">
    <property type="term" value="F:zinc ion binding"/>
    <property type="evidence" value="ECO:0007669"/>
    <property type="project" value="UniProtKB-KW"/>
</dbReference>
<evidence type="ECO:0000313" key="3">
    <source>
        <dbReference type="EMBL" id="KAJ7374395.1"/>
    </source>
</evidence>
<evidence type="ECO:0000313" key="4">
    <source>
        <dbReference type="Proteomes" id="UP001163046"/>
    </source>
</evidence>
<dbReference type="InterPro" id="IPR036875">
    <property type="entry name" value="Znf_CCHC_sf"/>
</dbReference>
<dbReference type="SUPFAM" id="SSF57756">
    <property type="entry name" value="Retrovirus zinc finger-like domains"/>
    <property type="match status" value="1"/>
</dbReference>
<accession>A0A9W9Z3R5</accession>
<dbReference type="PROSITE" id="PS50158">
    <property type="entry name" value="ZF_CCHC"/>
    <property type="match status" value="1"/>
</dbReference>
<dbReference type="Proteomes" id="UP001163046">
    <property type="component" value="Unassembled WGS sequence"/>
</dbReference>
<keyword evidence="1" id="KW-0862">Zinc</keyword>
<name>A0A9W9Z3R5_9CNID</name>
<gene>
    <name evidence="3" type="ORF">OS493_007498</name>
</gene>
<dbReference type="Pfam" id="PF00098">
    <property type="entry name" value="zf-CCHC"/>
    <property type="match status" value="1"/>
</dbReference>
<protein>
    <recommendedName>
        <fullName evidence="2">CCHC-type domain-containing protein</fullName>
    </recommendedName>
</protein>
<dbReference type="GO" id="GO:0003676">
    <property type="term" value="F:nucleic acid binding"/>
    <property type="evidence" value="ECO:0007669"/>
    <property type="project" value="InterPro"/>
</dbReference>
<evidence type="ECO:0000256" key="1">
    <source>
        <dbReference type="PROSITE-ProRule" id="PRU00047"/>
    </source>
</evidence>
<proteinExistence type="predicted"/>
<comment type="caution">
    <text evidence="3">The sequence shown here is derived from an EMBL/GenBank/DDBJ whole genome shotgun (WGS) entry which is preliminary data.</text>
</comment>
<keyword evidence="1" id="KW-0479">Metal-binding</keyword>
<dbReference type="SMART" id="SM00343">
    <property type="entry name" value="ZnF_C2HC"/>
    <property type="match status" value="1"/>
</dbReference>